<protein>
    <recommendedName>
        <fullName evidence="6">DUF3311 domain-containing protein</fullName>
    </recommendedName>
</protein>
<evidence type="ECO:0000313" key="3">
    <source>
        <dbReference type="EMBL" id="TDW57566.1"/>
    </source>
</evidence>
<dbReference type="RefSeq" id="WP_094279434.1">
    <property type="nucleotide sequence ID" value="NZ_NQJF01000014.1"/>
</dbReference>
<proteinExistence type="predicted"/>
<gene>
    <name evidence="2" type="ORF">B6S09_15660</name>
    <name evidence="3" type="ORF">LY04_02642</name>
</gene>
<dbReference type="EMBL" id="NQJF01000014">
    <property type="protein sequence ID" value="OYD22673.1"/>
    <property type="molecule type" value="Genomic_DNA"/>
</dbReference>
<dbReference type="OrthoDB" id="2973557at2"/>
<evidence type="ECO:0000256" key="1">
    <source>
        <dbReference type="SAM" id="Phobius"/>
    </source>
</evidence>
<feature type="transmembrane region" description="Helical" evidence="1">
    <location>
        <begin position="12"/>
        <end position="31"/>
    </location>
</feature>
<feature type="transmembrane region" description="Helical" evidence="1">
    <location>
        <begin position="43"/>
        <end position="64"/>
    </location>
</feature>
<evidence type="ECO:0008006" key="6">
    <source>
        <dbReference type="Google" id="ProtNLM"/>
    </source>
</evidence>
<dbReference type="AlphaFoldDB" id="A0A235CDS0"/>
<evidence type="ECO:0000313" key="5">
    <source>
        <dbReference type="Proteomes" id="UP000295058"/>
    </source>
</evidence>
<organism evidence="2 4">
    <name type="scientific">Oceanimonas baumannii</name>
    <dbReference type="NCBI Taxonomy" id="129578"/>
    <lineage>
        <taxon>Bacteria</taxon>
        <taxon>Pseudomonadati</taxon>
        <taxon>Pseudomonadota</taxon>
        <taxon>Gammaproteobacteria</taxon>
        <taxon>Aeromonadales</taxon>
        <taxon>Aeromonadaceae</taxon>
        <taxon>Oceanimonas</taxon>
    </lineage>
</organism>
<name>A0A235CDS0_9GAMM</name>
<accession>A0A235CDS0</accession>
<evidence type="ECO:0000313" key="4">
    <source>
        <dbReference type="Proteomes" id="UP000243640"/>
    </source>
</evidence>
<dbReference type="EMBL" id="SODO01000011">
    <property type="protein sequence ID" value="TDW57566.1"/>
    <property type="molecule type" value="Genomic_DNA"/>
</dbReference>
<reference evidence="2 4" key="1">
    <citation type="submission" date="2017-08" db="EMBL/GenBank/DDBJ databases">
        <title>Draft Genome Sequence of the Marine Bacterium Oceanimonas baumannii ATCC 700832.</title>
        <authorList>
            <person name="Mcclelland W.D."/>
            <person name="Brennan M.A."/>
            <person name="Trachtenberg A.M."/>
            <person name="Maclea K.S."/>
        </authorList>
    </citation>
    <scope>NUCLEOTIDE SEQUENCE [LARGE SCALE GENOMIC DNA]</scope>
    <source>
        <strain evidence="2 4">ATCC 700832</strain>
    </source>
</reference>
<keyword evidence="1" id="KW-1133">Transmembrane helix</keyword>
<dbReference type="Proteomes" id="UP000295058">
    <property type="component" value="Unassembled WGS sequence"/>
</dbReference>
<evidence type="ECO:0000313" key="2">
    <source>
        <dbReference type="EMBL" id="OYD22673.1"/>
    </source>
</evidence>
<dbReference type="Proteomes" id="UP000243640">
    <property type="component" value="Unassembled WGS sequence"/>
</dbReference>
<keyword evidence="1" id="KW-0472">Membrane</keyword>
<keyword evidence="5" id="KW-1185">Reference proteome</keyword>
<sequence length="79" mass="9281">MRRTLYSRKFVIYSLMILGFVMLESPMILVANQVEPMIMNIPFFLLWNLGWWAFITILFLVAYVTDWGSSRVSSSLRKA</sequence>
<comment type="caution">
    <text evidence="2">The sequence shown here is derived from an EMBL/GenBank/DDBJ whole genome shotgun (WGS) entry which is preliminary data.</text>
</comment>
<reference evidence="3 5" key="2">
    <citation type="submission" date="2019-03" db="EMBL/GenBank/DDBJ databases">
        <title>Genomic Encyclopedia of Archaeal and Bacterial Type Strains, Phase II (KMG-II): from individual species to whole genera.</title>
        <authorList>
            <person name="Goeker M."/>
        </authorList>
    </citation>
    <scope>NUCLEOTIDE SEQUENCE [LARGE SCALE GENOMIC DNA]</scope>
    <source>
        <strain evidence="3 5">DSM 15594</strain>
    </source>
</reference>
<keyword evidence="1" id="KW-0812">Transmembrane</keyword>